<dbReference type="GO" id="GO:0016491">
    <property type="term" value="F:oxidoreductase activity"/>
    <property type="evidence" value="ECO:0007669"/>
    <property type="project" value="UniProtKB-KW"/>
</dbReference>
<dbReference type="Pfam" id="PF00106">
    <property type="entry name" value="adh_short"/>
    <property type="match status" value="1"/>
</dbReference>
<evidence type="ECO:0000256" key="2">
    <source>
        <dbReference type="ARBA" id="ARBA00023002"/>
    </source>
</evidence>
<proteinExistence type="inferred from homology"/>
<feature type="transmembrane region" description="Helical" evidence="3">
    <location>
        <begin position="337"/>
        <end position="360"/>
    </location>
</feature>
<keyword evidence="6" id="KW-1185">Reference proteome</keyword>
<name>A0A0M0JPT9_9EUKA</name>
<dbReference type="PANTHER" id="PTHR43899:SF13">
    <property type="entry name" value="RH59310P"/>
    <property type="match status" value="1"/>
</dbReference>
<dbReference type="EMBL" id="JWZX01002543">
    <property type="protein sequence ID" value="KOO28599.1"/>
    <property type="molecule type" value="Genomic_DNA"/>
</dbReference>
<keyword evidence="3" id="KW-1133">Transmembrane helix</keyword>
<protein>
    <submittedName>
        <fullName evidence="5">Short-chain dehydrogenase</fullName>
    </submittedName>
</protein>
<accession>A0A0M0JPT9</accession>
<sequence>MLLSLHCAVVMMTAAAPPSGAWAVVTGASSGIGRSIALEAAARGYNVVVAARRKRELAKLVAEIRRYGVDALPVVVDLAATSGAAKLHRATRRLGASVELVVANAGFASAGDVIDSDPSSITQMVAVNMGSVAIVSRLYGADLAAAGKGAILLTSSLTALAPLPRAAVYAASRAFVHSLADSLSSELTPYNVRVRCLLPGSTDSGFAAASGTETSLAFNGPFFRPLGVILSAKQVAVAALTSVDQRPWPPLRAPYWAHDDVEVYASFLQRCYAFAARALMPRSLAGAFASAFFDAASPLASASALAASLPVMVPAALSLVVAIPLTALQLLLTSLPWPLFVLLLIILIRRWSVALVCGIAKRGR</sequence>
<dbReference type="AlphaFoldDB" id="A0A0M0JPT9"/>
<dbReference type="InterPro" id="IPR002347">
    <property type="entry name" value="SDR_fam"/>
</dbReference>
<dbReference type="OrthoDB" id="5545019at2759"/>
<gene>
    <name evidence="5" type="ORF">Ctob_011516</name>
</gene>
<dbReference type="Gene3D" id="3.40.50.720">
    <property type="entry name" value="NAD(P)-binding Rossmann-like Domain"/>
    <property type="match status" value="1"/>
</dbReference>
<keyword evidence="3" id="KW-0812">Transmembrane</keyword>
<dbReference type="PRINTS" id="PR00081">
    <property type="entry name" value="GDHRDH"/>
</dbReference>
<dbReference type="CDD" id="cd05233">
    <property type="entry name" value="SDR_c"/>
    <property type="match status" value="1"/>
</dbReference>
<evidence type="ECO:0000256" key="3">
    <source>
        <dbReference type="SAM" id="Phobius"/>
    </source>
</evidence>
<dbReference type="PANTHER" id="PTHR43899">
    <property type="entry name" value="RH59310P"/>
    <property type="match status" value="1"/>
</dbReference>
<dbReference type="InterPro" id="IPR051019">
    <property type="entry name" value="VLCFA-Steroid_DH"/>
</dbReference>
<comment type="caution">
    <text evidence="5">The sequence shown here is derived from an EMBL/GenBank/DDBJ whole genome shotgun (WGS) entry which is preliminary data.</text>
</comment>
<dbReference type="InterPro" id="IPR036291">
    <property type="entry name" value="NAD(P)-bd_dom_sf"/>
</dbReference>
<evidence type="ECO:0000256" key="4">
    <source>
        <dbReference type="SAM" id="SignalP"/>
    </source>
</evidence>
<feature type="signal peptide" evidence="4">
    <location>
        <begin position="1"/>
        <end position="23"/>
    </location>
</feature>
<feature type="chain" id="PRO_5005601961" evidence="4">
    <location>
        <begin position="24"/>
        <end position="364"/>
    </location>
</feature>
<keyword evidence="4" id="KW-0732">Signal</keyword>
<dbReference type="SUPFAM" id="SSF51735">
    <property type="entry name" value="NAD(P)-binding Rossmann-fold domains"/>
    <property type="match status" value="1"/>
</dbReference>
<evidence type="ECO:0000313" key="6">
    <source>
        <dbReference type="Proteomes" id="UP000037460"/>
    </source>
</evidence>
<reference evidence="6" key="1">
    <citation type="journal article" date="2015" name="PLoS Genet.">
        <title>Genome Sequence and Transcriptome Analyses of Chrysochromulina tobin: Metabolic Tools for Enhanced Algal Fitness in the Prominent Order Prymnesiales (Haptophyceae).</title>
        <authorList>
            <person name="Hovde B.T."/>
            <person name="Deodato C.R."/>
            <person name="Hunsperger H.M."/>
            <person name="Ryken S.A."/>
            <person name="Yost W."/>
            <person name="Jha R.K."/>
            <person name="Patterson J."/>
            <person name="Monnat R.J. Jr."/>
            <person name="Barlow S.B."/>
            <person name="Starkenburg S.R."/>
            <person name="Cattolico R.A."/>
        </authorList>
    </citation>
    <scope>NUCLEOTIDE SEQUENCE</scope>
    <source>
        <strain evidence="6">CCMP291</strain>
    </source>
</reference>
<keyword evidence="2" id="KW-0560">Oxidoreductase</keyword>
<evidence type="ECO:0000313" key="5">
    <source>
        <dbReference type="EMBL" id="KOO28599.1"/>
    </source>
</evidence>
<dbReference type="Proteomes" id="UP000037460">
    <property type="component" value="Unassembled WGS sequence"/>
</dbReference>
<organism evidence="5 6">
    <name type="scientific">Chrysochromulina tobinii</name>
    <dbReference type="NCBI Taxonomy" id="1460289"/>
    <lineage>
        <taxon>Eukaryota</taxon>
        <taxon>Haptista</taxon>
        <taxon>Haptophyta</taxon>
        <taxon>Prymnesiophyceae</taxon>
        <taxon>Prymnesiales</taxon>
        <taxon>Chrysochromulinaceae</taxon>
        <taxon>Chrysochromulina</taxon>
    </lineage>
</organism>
<comment type="similarity">
    <text evidence="1">Belongs to the short-chain dehydrogenases/reductases (SDR) family.</text>
</comment>
<keyword evidence="3" id="KW-0472">Membrane</keyword>
<evidence type="ECO:0000256" key="1">
    <source>
        <dbReference type="ARBA" id="ARBA00006484"/>
    </source>
</evidence>